<dbReference type="RefSeq" id="WP_090687380.1">
    <property type="nucleotide sequence ID" value="NZ_CADERL010000007.1"/>
</dbReference>
<evidence type="ECO:0000256" key="5">
    <source>
        <dbReference type="ARBA" id="ARBA00022989"/>
    </source>
</evidence>
<keyword evidence="6 7" id="KW-0472">Membrane</keyword>
<dbReference type="InterPro" id="IPR036259">
    <property type="entry name" value="MFS_trans_sf"/>
</dbReference>
<feature type="transmembrane region" description="Helical" evidence="7">
    <location>
        <begin position="228"/>
        <end position="251"/>
    </location>
</feature>
<accession>A0A1G8EFX0</accession>
<evidence type="ECO:0000313" key="9">
    <source>
        <dbReference type="Proteomes" id="UP000199706"/>
    </source>
</evidence>
<keyword evidence="3" id="KW-1003">Cell membrane</keyword>
<comment type="subcellular location">
    <subcellularLocation>
        <location evidence="1">Cell membrane</location>
        <topology evidence="1">Multi-pass membrane protein</topology>
    </subcellularLocation>
</comment>
<reference evidence="8 9" key="1">
    <citation type="submission" date="2016-10" db="EMBL/GenBank/DDBJ databases">
        <authorList>
            <person name="de Groot N.N."/>
        </authorList>
    </citation>
    <scope>NUCLEOTIDE SEQUENCE [LARGE SCALE GENOMIC DNA]</scope>
    <source>
        <strain evidence="8 9">LMG 2247</strain>
    </source>
</reference>
<feature type="transmembrane region" description="Helical" evidence="7">
    <location>
        <begin position="365"/>
        <end position="385"/>
    </location>
</feature>
<dbReference type="EMBL" id="FNCJ01000012">
    <property type="protein sequence ID" value="SDH68813.1"/>
    <property type="molecule type" value="Genomic_DNA"/>
</dbReference>
<dbReference type="Pfam" id="PF05977">
    <property type="entry name" value="MFS_3"/>
    <property type="match status" value="1"/>
</dbReference>
<sequence>MDSGITSGGETRAPAFRWFWLANLAIQVGGRAWTLALPVLAIQYLSADSRQVGYLTAAETVGPMLLLLPAGVWIDRMSKRYAMIFSAVSRALLIGTVPVIWLSGWLGMPSLYVIALFVGVASHFYGIAYQAYVPLLVGSGESYRANTLLTTSSRAADASTPIVIGFVMKLIGAPVVVLLDSVGYLVCAAILTRVPHKEEVHADTSKRGLRQGMIEGLRFVWSEPALRVIALAMLLSNFFATAITTLTPILVLETLRLGPAGLGVVYSSVTAGGLVGALLLGPARRKFGIGTLLTGGLVVAAGFCILTPLAASLPVNEARFGQAVLMVSMFGTAFGGVFFAVSQISLRQMLCPKDLMSRVNATMRFVVWGTMPLASMAAGLSAHMFGLVPTMWIAALGTIVTVFPIHGISRHVPSQFGDAAKSLG</sequence>
<feature type="transmembrane region" description="Helical" evidence="7">
    <location>
        <begin position="287"/>
        <end position="311"/>
    </location>
</feature>
<name>A0A1G8EFX0_9BURK</name>
<protein>
    <submittedName>
        <fullName evidence="8">Transmembrane secretion effector</fullName>
    </submittedName>
</protein>
<feature type="transmembrane region" description="Helical" evidence="7">
    <location>
        <begin position="111"/>
        <end position="132"/>
    </location>
</feature>
<feature type="transmembrane region" description="Helical" evidence="7">
    <location>
        <begin position="391"/>
        <end position="408"/>
    </location>
</feature>
<dbReference type="Proteomes" id="UP000199706">
    <property type="component" value="Unassembled WGS sequence"/>
</dbReference>
<keyword evidence="2" id="KW-0813">Transport</keyword>
<dbReference type="PANTHER" id="PTHR23513">
    <property type="entry name" value="INTEGRAL MEMBRANE EFFLUX PROTEIN-RELATED"/>
    <property type="match status" value="1"/>
</dbReference>
<evidence type="ECO:0000256" key="1">
    <source>
        <dbReference type="ARBA" id="ARBA00004651"/>
    </source>
</evidence>
<feature type="transmembrane region" description="Helical" evidence="7">
    <location>
        <begin position="80"/>
        <end position="104"/>
    </location>
</feature>
<dbReference type="GO" id="GO:0005886">
    <property type="term" value="C:plasma membrane"/>
    <property type="evidence" value="ECO:0007669"/>
    <property type="project" value="UniProtKB-SubCell"/>
</dbReference>
<feature type="transmembrane region" description="Helical" evidence="7">
    <location>
        <begin position="257"/>
        <end position="280"/>
    </location>
</feature>
<keyword evidence="4 7" id="KW-0812">Transmembrane</keyword>
<evidence type="ECO:0000256" key="2">
    <source>
        <dbReference type="ARBA" id="ARBA00022448"/>
    </source>
</evidence>
<evidence type="ECO:0000256" key="7">
    <source>
        <dbReference type="SAM" id="Phobius"/>
    </source>
</evidence>
<keyword evidence="5 7" id="KW-1133">Transmembrane helix</keyword>
<dbReference type="CDD" id="cd06173">
    <property type="entry name" value="MFS_MefA_like"/>
    <property type="match status" value="1"/>
</dbReference>
<dbReference type="PANTHER" id="PTHR23513:SF6">
    <property type="entry name" value="MAJOR FACILITATOR SUPERFAMILY ASSOCIATED DOMAIN-CONTAINING PROTEIN"/>
    <property type="match status" value="1"/>
</dbReference>
<evidence type="ECO:0000256" key="3">
    <source>
        <dbReference type="ARBA" id="ARBA00022475"/>
    </source>
</evidence>
<feature type="transmembrane region" description="Helical" evidence="7">
    <location>
        <begin position="20"/>
        <end position="40"/>
    </location>
</feature>
<evidence type="ECO:0000256" key="4">
    <source>
        <dbReference type="ARBA" id="ARBA00022692"/>
    </source>
</evidence>
<dbReference type="Gene3D" id="1.20.1250.20">
    <property type="entry name" value="MFS general substrate transporter like domains"/>
    <property type="match status" value="1"/>
</dbReference>
<organism evidence="8 9">
    <name type="scientific">Paraburkholderia phenazinium</name>
    <dbReference type="NCBI Taxonomy" id="60549"/>
    <lineage>
        <taxon>Bacteria</taxon>
        <taxon>Pseudomonadati</taxon>
        <taxon>Pseudomonadota</taxon>
        <taxon>Betaproteobacteria</taxon>
        <taxon>Burkholderiales</taxon>
        <taxon>Burkholderiaceae</taxon>
        <taxon>Paraburkholderia</taxon>
    </lineage>
</organism>
<dbReference type="InterPro" id="IPR010290">
    <property type="entry name" value="TM_effector"/>
</dbReference>
<dbReference type="SUPFAM" id="SSF103473">
    <property type="entry name" value="MFS general substrate transporter"/>
    <property type="match status" value="1"/>
</dbReference>
<evidence type="ECO:0000313" key="8">
    <source>
        <dbReference type="EMBL" id="SDH68813.1"/>
    </source>
</evidence>
<proteinExistence type="predicted"/>
<gene>
    <name evidence="8" type="ORF">SAMN05216466_11266</name>
</gene>
<evidence type="ECO:0000256" key="6">
    <source>
        <dbReference type="ARBA" id="ARBA00023136"/>
    </source>
</evidence>
<feature type="transmembrane region" description="Helical" evidence="7">
    <location>
        <begin position="52"/>
        <end position="74"/>
    </location>
</feature>
<dbReference type="AlphaFoldDB" id="A0A1G8EFX0"/>
<dbReference type="OrthoDB" id="145388at2"/>
<feature type="transmembrane region" description="Helical" evidence="7">
    <location>
        <begin position="323"/>
        <end position="344"/>
    </location>
</feature>